<accession>A0A640WFZ9</accession>
<comment type="caution">
    <text evidence="1">The sequence shown here is derived from an EMBL/GenBank/DDBJ whole genome shotgun (WGS) entry which is preliminary data.</text>
</comment>
<dbReference type="AlphaFoldDB" id="A0A640WFZ9"/>
<sequence>MFAIELPQGCLSESSPHAPGVIEHVVVLEGKIELFVEGGGKRWWQGKCCASRRTSRMGIATGGRRQRRFTI</sequence>
<name>A0A640WFZ9_9GAMM</name>
<proteinExistence type="predicted"/>
<evidence type="ECO:0000313" key="1">
    <source>
        <dbReference type="EMBL" id="KAA0019173.1"/>
    </source>
</evidence>
<gene>
    <name evidence="1" type="ORF">F0A16_07475</name>
</gene>
<evidence type="ECO:0008006" key="3">
    <source>
        <dbReference type="Google" id="ProtNLM"/>
    </source>
</evidence>
<dbReference type="Proteomes" id="UP000466024">
    <property type="component" value="Unassembled WGS sequence"/>
</dbReference>
<keyword evidence="2" id="KW-1185">Reference proteome</keyword>
<dbReference type="EMBL" id="VTPX01000003">
    <property type="protein sequence ID" value="KAA0019173.1"/>
    <property type="molecule type" value="Genomic_DNA"/>
</dbReference>
<evidence type="ECO:0000313" key="2">
    <source>
        <dbReference type="Proteomes" id="UP000466024"/>
    </source>
</evidence>
<organism evidence="1 2">
    <name type="scientific">Salinicola corii</name>
    <dbReference type="NCBI Taxonomy" id="2606937"/>
    <lineage>
        <taxon>Bacteria</taxon>
        <taxon>Pseudomonadati</taxon>
        <taxon>Pseudomonadota</taxon>
        <taxon>Gammaproteobacteria</taxon>
        <taxon>Oceanospirillales</taxon>
        <taxon>Halomonadaceae</taxon>
        <taxon>Salinicola</taxon>
    </lineage>
</organism>
<dbReference type="InterPro" id="IPR011051">
    <property type="entry name" value="RmlC_Cupin_sf"/>
</dbReference>
<dbReference type="Gene3D" id="2.60.120.10">
    <property type="entry name" value="Jelly Rolls"/>
    <property type="match status" value="1"/>
</dbReference>
<reference evidence="1 2" key="1">
    <citation type="submission" date="2019-08" db="EMBL/GenBank/DDBJ databases">
        <title>Bioinformatics analysis of the strain L3 and L5.</title>
        <authorList>
            <person name="Li X."/>
        </authorList>
    </citation>
    <scope>NUCLEOTIDE SEQUENCE [LARGE SCALE GENOMIC DNA]</scope>
    <source>
        <strain evidence="1 2">L3</strain>
    </source>
</reference>
<protein>
    <recommendedName>
        <fullName evidence="3">Cupin 2 conserved barrel domain-containing protein</fullName>
    </recommendedName>
</protein>
<dbReference type="SUPFAM" id="SSF51182">
    <property type="entry name" value="RmlC-like cupins"/>
    <property type="match status" value="1"/>
</dbReference>
<dbReference type="InterPro" id="IPR014710">
    <property type="entry name" value="RmlC-like_jellyroll"/>
</dbReference>
<dbReference type="RefSeq" id="WP_149434763.1">
    <property type="nucleotide sequence ID" value="NZ_VTPX01000003.1"/>
</dbReference>